<gene>
    <name evidence="1" type="ORF">TOA249_LOCUS33483</name>
</gene>
<dbReference type="EMBL" id="CAJOBS010010899">
    <property type="protein sequence ID" value="CAF4943068.1"/>
    <property type="molecule type" value="Genomic_DNA"/>
</dbReference>
<evidence type="ECO:0000313" key="2">
    <source>
        <dbReference type="Proteomes" id="UP000663838"/>
    </source>
</evidence>
<reference evidence="1" key="1">
    <citation type="submission" date="2021-02" db="EMBL/GenBank/DDBJ databases">
        <authorList>
            <person name="Nowell W R."/>
        </authorList>
    </citation>
    <scope>NUCLEOTIDE SEQUENCE</scope>
</reference>
<accession>A0A821XJN9</accession>
<name>A0A821XJN9_9BILA</name>
<sequence>MQENNVTFLVTLSNSLFFVTSRYTQKRNRYICMDAHKR</sequence>
<feature type="non-terminal residue" evidence="1">
    <location>
        <position position="1"/>
    </location>
</feature>
<evidence type="ECO:0000313" key="1">
    <source>
        <dbReference type="EMBL" id="CAF4943068.1"/>
    </source>
</evidence>
<dbReference type="Proteomes" id="UP000663838">
    <property type="component" value="Unassembled WGS sequence"/>
</dbReference>
<protein>
    <submittedName>
        <fullName evidence="1">Uncharacterized protein</fullName>
    </submittedName>
</protein>
<organism evidence="1 2">
    <name type="scientific">Rotaria socialis</name>
    <dbReference type="NCBI Taxonomy" id="392032"/>
    <lineage>
        <taxon>Eukaryota</taxon>
        <taxon>Metazoa</taxon>
        <taxon>Spiralia</taxon>
        <taxon>Gnathifera</taxon>
        <taxon>Rotifera</taxon>
        <taxon>Eurotatoria</taxon>
        <taxon>Bdelloidea</taxon>
        <taxon>Philodinida</taxon>
        <taxon>Philodinidae</taxon>
        <taxon>Rotaria</taxon>
    </lineage>
</organism>
<proteinExistence type="predicted"/>
<comment type="caution">
    <text evidence="1">The sequence shown here is derived from an EMBL/GenBank/DDBJ whole genome shotgun (WGS) entry which is preliminary data.</text>
</comment>
<dbReference type="AlphaFoldDB" id="A0A821XJN9"/>